<feature type="domain" description="Ribbon-helix-helix protein CopG" evidence="1">
    <location>
        <begin position="3"/>
        <end position="40"/>
    </location>
</feature>
<protein>
    <submittedName>
        <fullName evidence="2">Antitoxin</fullName>
    </submittedName>
</protein>
<evidence type="ECO:0000313" key="2">
    <source>
        <dbReference type="EMBL" id="ORA75118.1"/>
    </source>
</evidence>
<evidence type="ECO:0000313" key="3">
    <source>
        <dbReference type="Proteomes" id="UP000192566"/>
    </source>
</evidence>
<reference evidence="2 3" key="1">
    <citation type="submission" date="2017-02" db="EMBL/GenBank/DDBJ databases">
        <title>The new phylogeny of genus Mycobacterium.</title>
        <authorList>
            <person name="Tortoli E."/>
            <person name="Trovato A."/>
            <person name="Cirillo D.M."/>
        </authorList>
    </citation>
    <scope>NUCLEOTIDE SEQUENCE [LARGE SCALE GENOMIC DNA]</scope>
    <source>
        <strain evidence="2 3">DSM 44471</strain>
    </source>
</reference>
<dbReference type="RefSeq" id="WP_083073176.1">
    <property type="nucleotide sequence ID" value="NZ_AP022615.1"/>
</dbReference>
<comment type="caution">
    <text evidence="2">The sequence shown here is derived from an EMBL/GenBank/DDBJ whole genome shotgun (WGS) entry which is preliminary data.</text>
</comment>
<sequence length="82" mass="8856">MKTAISVPDETFDRASRRAADLGMSRSEFFARAAEHYLDELDARSLSRQIDSALEYLGAPDETNADAVAVGHRVLDAAGDNG</sequence>
<gene>
    <name evidence="2" type="ORF">BST25_06405</name>
</gene>
<dbReference type="Proteomes" id="UP000192566">
    <property type="component" value="Unassembled WGS sequence"/>
</dbReference>
<dbReference type="EMBL" id="MVHR01000006">
    <property type="protein sequence ID" value="ORA75118.1"/>
    <property type="molecule type" value="Genomic_DNA"/>
</dbReference>
<name>A0A1X0DS09_MYCHE</name>
<accession>A0A1X0DS09</accession>
<proteinExistence type="predicted"/>
<evidence type="ECO:0000259" key="1">
    <source>
        <dbReference type="Pfam" id="PF01402"/>
    </source>
</evidence>
<dbReference type="STRING" id="53376.BST25_06405"/>
<dbReference type="OrthoDB" id="73061at2"/>
<keyword evidence="3" id="KW-1185">Reference proteome</keyword>
<dbReference type="AlphaFoldDB" id="A0A1X0DS09"/>
<organism evidence="2 3">
    <name type="scientific">Mycobacterium heidelbergense</name>
    <dbReference type="NCBI Taxonomy" id="53376"/>
    <lineage>
        <taxon>Bacteria</taxon>
        <taxon>Bacillati</taxon>
        <taxon>Actinomycetota</taxon>
        <taxon>Actinomycetes</taxon>
        <taxon>Mycobacteriales</taxon>
        <taxon>Mycobacteriaceae</taxon>
        <taxon>Mycobacterium</taxon>
        <taxon>Mycobacterium simiae complex</taxon>
    </lineage>
</organism>
<dbReference type="InterPro" id="IPR002145">
    <property type="entry name" value="CopG"/>
</dbReference>
<dbReference type="Pfam" id="PF01402">
    <property type="entry name" value="RHH_1"/>
    <property type="match status" value="1"/>
</dbReference>
<dbReference type="GO" id="GO:0006355">
    <property type="term" value="P:regulation of DNA-templated transcription"/>
    <property type="evidence" value="ECO:0007669"/>
    <property type="project" value="InterPro"/>
</dbReference>